<reference evidence="1" key="2">
    <citation type="journal article" date="2015" name="Fish Shellfish Immunol.">
        <title>Early steps in the European eel (Anguilla anguilla)-Vibrio vulnificus interaction in the gills: Role of the RtxA13 toxin.</title>
        <authorList>
            <person name="Callol A."/>
            <person name="Pajuelo D."/>
            <person name="Ebbesson L."/>
            <person name="Teles M."/>
            <person name="MacKenzie S."/>
            <person name="Amaro C."/>
        </authorList>
    </citation>
    <scope>NUCLEOTIDE SEQUENCE</scope>
</reference>
<name>A0A0E9R241_ANGAN</name>
<proteinExistence type="predicted"/>
<evidence type="ECO:0000313" key="1">
    <source>
        <dbReference type="EMBL" id="JAH23199.1"/>
    </source>
</evidence>
<sequence length="61" mass="7093">MNTLINRTLCVHRCEICSNTYFYLTSDSYFCCKSKLFLYGNSSFLGTHQKHCFSLLIQGLK</sequence>
<accession>A0A0E9R241</accession>
<organism evidence="1">
    <name type="scientific">Anguilla anguilla</name>
    <name type="common">European freshwater eel</name>
    <name type="synonym">Muraena anguilla</name>
    <dbReference type="NCBI Taxonomy" id="7936"/>
    <lineage>
        <taxon>Eukaryota</taxon>
        <taxon>Metazoa</taxon>
        <taxon>Chordata</taxon>
        <taxon>Craniata</taxon>
        <taxon>Vertebrata</taxon>
        <taxon>Euteleostomi</taxon>
        <taxon>Actinopterygii</taxon>
        <taxon>Neopterygii</taxon>
        <taxon>Teleostei</taxon>
        <taxon>Anguilliformes</taxon>
        <taxon>Anguillidae</taxon>
        <taxon>Anguilla</taxon>
    </lineage>
</organism>
<dbReference type="EMBL" id="GBXM01085378">
    <property type="protein sequence ID" value="JAH23199.1"/>
    <property type="molecule type" value="Transcribed_RNA"/>
</dbReference>
<dbReference type="AlphaFoldDB" id="A0A0E9R241"/>
<reference evidence="1" key="1">
    <citation type="submission" date="2014-11" db="EMBL/GenBank/DDBJ databases">
        <authorList>
            <person name="Amaro Gonzalez C."/>
        </authorList>
    </citation>
    <scope>NUCLEOTIDE SEQUENCE</scope>
</reference>
<protein>
    <submittedName>
        <fullName evidence="1">Uncharacterized protein</fullName>
    </submittedName>
</protein>